<dbReference type="AlphaFoldDB" id="A0A5C5UX45"/>
<keyword evidence="6" id="KW-0460">Magnesium</keyword>
<dbReference type="PANTHER" id="PTHR21060:SF15">
    <property type="entry name" value="ACETATE KINASE-RELATED"/>
    <property type="match status" value="1"/>
</dbReference>
<dbReference type="GO" id="GO:0006083">
    <property type="term" value="P:acetate metabolic process"/>
    <property type="evidence" value="ECO:0007669"/>
    <property type="project" value="TreeGrafter"/>
</dbReference>
<dbReference type="Proteomes" id="UP000318878">
    <property type="component" value="Unassembled WGS sequence"/>
</dbReference>
<evidence type="ECO:0000313" key="8">
    <source>
        <dbReference type="EMBL" id="TWT30002.1"/>
    </source>
</evidence>
<organism evidence="8 9">
    <name type="scientific">Blastopirellula retiformator</name>
    <dbReference type="NCBI Taxonomy" id="2527970"/>
    <lineage>
        <taxon>Bacteria</taxon>
        <taxon>Pseudomonadati</taxon>
        <taxon>Planctomycetota</taxon>
        <taxon>Planctomycetia</taxon>
        <taxon>Pirellulales</taxon>
        <taxon>Pirellulaceae</taxon>
        <taxon>Blastopirellula</taxon>
    </lineage>
</organism>
<dbReference type="InterPro" id="IPR004372">
    <property type="entry name" value="Ac/propionate_kinase"/>
</dbReference>
<dbReference type="SUPFAM" id="SSF53067">
    <property type="entry name" value="Actin-like ATPase domain"/>
    <property type="match status" value="2"/>
</dbReference>
<comment type="catalytic activity">
    <reaction evidence="6">
        <text>acetate + ATP = acetyl phosphate + ADP</text>
        <dbReference type="Rhea" id="RHEA:11352"/>
        <dbReference type="ChEBI" id="CHEBI:22191"/>
        <dbReference type="ChEBI" id="CHEBI:30089"/>
        <dbReference type="ChEBI" id="CHEBI:30616"/>
        <dbReference type="ChEBI" id="CHEBI:456216"/>
        <dbReference type="EC" id="2.7.2.1"/>
    </reaction>
</comment>
<comment type="cofactor">
    <cofactor evidence="6">
        <name>Mg(2+)</name>
        <dbReference type="ChEBI" id="CHEBI:18420"/>
    </cofactor>
    <cofactor evidence="6">
        <name>Mn(2+)</name>
        <dbReference type="ChEBI" id="CHEBI:29035"/>
    </cofactor>
    <text evidence="6">Mg(2+). Can also accept Mn(2+).</text>
</comment>
<dbReference type="PANTHER" id="PTHR21060">
    <property type="entry name" value="ACETATE KINASE"/>
    <property type="match status" value="1"/>
</dbReference>
<keyword evidence="5 6" id="KW-0067">ATP-binding</keyword>
<proteinExistence type="inferred from homology"/>
<name>A0A5C5UX45_9BACT</name>
<protein>
    <recommendedName>
        <fullName evidence="6">Acetate kinase</fullName>
        <ecNumber evidence="6">2.7.2.1</ecNumber>
    </recommendedName>
    <alternativeName>
        <fullName evidence="6">Acetokinase</fullName>
    </alternativeName>
</protein>
<feature type="site" description="Transition state stabilizer" evidence="6">
    <location>
        <position position="178"/>
    </location>
</feature>
<feature type="binding site" evidence="6">
    <location>
        <position position="381"/>
    </location>
    <ligand>
        <name>Mg(2+)</name>
        <dbReference type="ChEBI" id="CHEBI:18420"/>
    </ligand>
</feature>
<comment type="caution">
    <text evidence="8">The sequence shown here is derived from an EMBL/GenBank/DDBJ whole genome shotgun (WGS) entry which is preliminary data.</text>
</comment>
<dbReference type="GO" id="GO:0000287">
    <property type="term" value="F:magnesium ion binding"/>
    <property type="evidence" value="ECO:0007669"/>
    <property type="project" value="UniProtKB-UniRule"/>
</dbReference>
<comment type="pathway">
    <text evidence="6">Metabolic intermediate biosynthesis; acetyl-CoA biosynthesis; acetyl-CoA from acetate: step 1/2.</text>
</comment>
<evidence type="ECO:0000256" key="4">
    <source>
        <dbReference type="ARBA" id="ARBA00022777"/>
    </source>
</evidence>
<feature type="binding site" evidence="6">
    <location>
        <begin position="280"/>
        <end position="282"/>
    </location>
    <ligand>
        <name>ATP</name>
        <dbReference type="ChEBI" id="CHEBI:30616"/>
    </ligand>
</feature>
<evidence type="ECO:0000256" key="5">
    <source>
        <dbReference type="ARBA" id="ARBA00022840"/>
    </source>
</evidence>
<comment type="function">
    <text evidence="6">Catalyzes the formation of acetyl phosphate from acetate and ATP. Can also catalyze the reverse reaction.</text>
</comment>
<dbReference type="PIRSF" id="PIRSF000722">
    <property type="entry name" value="Acetate_prop_kin"/>
    <property type="match status" value="1"/>
</dbReference>
<evidence type="ECO:0000256" key="3">
    <source>
        <dbReference type="ARBA" id="ARBA00022741"/>
    </source>
</evidence>
<keyword evidence="9" id="KW-1185">Reference proteome</keyword>
<dbReference type="HAMAP" id="MF_00020">
    <property type="entry name" value="Acetate_kinase"/>
    <property type="match status" value="1"/>
</dbReference>
<keyword evidence="6" id="KW-0963">Cytoplasm</keyword>
<evidence type="ECO:0000256" key="6">
    <source>
        <dbReference type="HAMAP-Rule" id="MF_00020"/>
    </source>
</evidence>
<sequence>MKILVANLGSTSFKYRLYDMESETQLARGGIDRIGGSESSCSVEIGDWKEDRTAHVPDHAVAVQQCLSQLTDAEHGCLKSADEVAAIGFKAVHGGRVSGVQRVTRDVLEAMAEMSPVAPAHNPPYINAMRLLGEKLPEIPLVAAFETGFHQTIPDRLRYYAIPKEWSDQYQIKRWGFHGASHRYIGVRSAELLGRDDLRVISCHLGGSSSLCAIRNKQSAATTMGMSPQTGLPQNNRVGDFDAYFLPMLMDKTGKSLEELLAYLGGHGGLLGISGGISGDMRDLENAAAEGSADAKLAIDVYISEIRRYLGGMLVELGGVDAIVFTGGIGENGKQVRADVCANLSELGIELDAAKNDAAKGESAIHADDSKTQIWVIPTNEELIVARQTKQLLES</sequence>
<dbReference type="GO" id="GO:0006085">
    <property type="term" value="P:acetyl-CoA biosynthetic process"/>
    <property type="evidence" value="ECO:0007669"/>
    <property type="project" value="UniProtKB-UniRule"/>
</dbReference>
<dbReference type="UniPathway" id="UPA00340">
    <property type="reaction ID" value="UER00458"/>
</dbReference>
<dbReference type="RefSeq" id="WP_146436210.1">
    <property type="nucleotide sequence ID" value="NZ_SJPF01000006.1"/>
</dbReference>
<evidence type="ECO:0000256" key="7">
    <source>
        <dbReference type="RuleBase" id="RU003835"/>
    </source>
</evidence>
<dbReference type="InterPro" id="IPR000890">
    <property type="entry name" value="Aliphatic_acid_kin_short-chain"/>
</dbReference>
<evidence type="ECO:0000256" key="2">
    <source>
        <dbReference type="ARBA" id="ARBA00022679"/>
    </source>
</evidence>
<dbReference type="PRINTS" id="PR00471">
    <property type="entry name" value="ACETATEKNASE"/>
</dbReference>
<keyword evidence="3 6" id="KW-0547">Nucleotide-binding</keyword>
<evidence type="ECO:0000256" key="1">
    <source>
        <dbReference type="ARBA" id="ARBA00008748"/>
    </source>
</evidence>
<keyword evidence="4 6" id="KW-0418">Kinase</keyword>
<evidence type="ECO:0000313" key="9">
    <source>
        <dbReference type="Proteomes" id="UP000318878"/>
    </source>
</evidence>
<comment type="subunit">
    <text evidence="6">Homodimer.</text>
</comment>
<dbReference type="NCBIfam" id="TIGR00016">
    <property type="entry name" value="ackA"/>
    <property type="match status" value="1"/>
</dbReference>
<feature type="site" description="Transition state stabilizer" evidence="6">
    <location>
        <position position="237"/>
    </location>
</feature>
<dbReference type="EC" id="2.7.2.1" evidence="6"/>
<dbReference type="GO" id="GO:0008776">
    <property type="term" value="F:acetate kinase activity"/>
    <property type="evidence" value="ECO:0007669"/>
    <property type="project" value="UniProtKB-UniRule"/>
</dbReference>
<accession>A0A5C5UX45</accession>
<comment type="caution">
    <text evidence="6">Lacks conserved residue(s) required for the propagation of feature annotation.</text>
</comment>
<comment type="subcellular location">
    <subcellularLocation>
        <location evidence="6">Cytoplasm</location>
    </subcellularLocation>
</comment>
<reference evidence="8 9" key="1">
    <citation type="submission" date="2019-02" db="EMBL/GenBank/DDBJ databases">
        <title>Deep-cultivation of Planctomycetes and their phenomic and genomic characterization uncovers novel biology.</title>
        <authorList>
            <person name="Wiegand S."/>
            <person name="Jogler M."/>
            <person name="Boedeker C."/>
            <person name="Pinto D."/>
            <person name="Vollmers J."/>
            <person name="Rivas-Marin E."/>
            <person name="Kohn T."/>
            <person name="Peeters S.H."/>
            <person name="Heuer A."/>
            <person name="Rast P."/>
            <person name="Oberbeckmann S."/>
            <person name="Bunk B."/>
            <person name="Jeske O."/>
            <person name="Meyerdierks A."/>
            <person name="Storesund J.E."/>
            <person name="Kallscheuer N."/>
            <person name="Luecker S."/>
            <person name="Lage O.M."/>
            <person name="Pohl T."/>
            <person name="Merkel B.J."/>
            <person name="Hornburger P."/>
            <person name="Mueller R.-W."/>
            <person name="Bruemmer F."/>
            <person name="Labrenz M."/>
            <person name="Spormann A.M."/>
            <person name="Op Den Camp H."/>
            <person name="Overmann J."/>
            <person name="Amann R."/>
            <person name="Jetten M.S.M."/>
            <person name="Mascher T."/>
            <person name="Medema M.H."/>
            <person name="Devos D.P."/>
            <person name="Kaster A.-K."/>
            <person name="Ovreas L."/>
            <person name="Rohde M."/>
            <person name="Galperin M.Y."/>
            <person name="Jogler C."/>
        </authorList>
    </citation>
    <scope>NUCLEOTIDE SEQUENCE [LARGE SCALE GENOMIC DNA]</scope>
    <source>
        <strain evidence="8 9">Enr8</strain>
    </source>
</reference>
<dbReference type="GO" id="GO:0005524">
    <property type="term" value="F:ATP binding"/>
    <property type="evidence" value="ECO:0007669"/>
    <property type="project" value="UniProtKB-KW"/>
</dbReference>
<dbReference type="Gene3D" id="3.30.420.40">
    <property type="match status" value="2"/>
</dbReference>
<feature type="binding site" evidence="6">
    <location>
        <position position="7"/>
    </location>
    <ligand>
        <name>Mg(2+)</name>
        <dbReference type="ChEBI" id="CHEBI:18420"/>
    </ligand>
</feature>
<dbReference type="PROSITE" id="PS01075">
    <property type="entry name" value="ACETATE_KINASE_1"/>
    <property type="match status" value="1"/>
</dbReference>
<dbReference type="EMBL" id="SJPF01000006">
    <property type="protein sequence ID" value="TWT30002.1"/>
    <property type="molecule type" value="Genomic_DNA"/>
</dbReference>
<dbReference type="InterPro" id="IPR043129">
    <property type="entry name" value="ATPase_NBD"/>
</dbReference>
<comment type="similarity">
    <text evidence="1 6 7">Belongs to the acetokinase family.</text>
</comment>
<keyword evidence="6" id="KW-0479">Metal-binding</keyword>
<dbReference type="InterPro" id="IPR023865">
    <property type="entry name" value="Aliphatic_acid_kinase_CS"/>
</dbReference>
<feature type="binding site" evidence="6">
    <location>
        <position position="14"/>
    </location>
    <ligand>
        <name>ATP</name>
        <dbReference type="ChEBI" id="CHEBI:30616"/>
    </ligand>
</feature>
<dbReference type="Pfam" id="PF00871">
    <property type="entry name" value="Acetate_kinase"/>
    <property type="match status" value="1"/>
</dbReference>
<gene>
    <name evidence="6 8" type="primary">ackA</name>
    <name evidence="8" type="ORF">Enr8_46590</name>
</gene>
<feature type="binding site" evidence="6">
    <location>
        <begin position="328"/>
        <end position="332"/>
    </location>
    <ligand>
        <name>ATP</name>
        <dbReference type="ChEBI" id="CHEBI:30616"/>
    </ligand>
</feature>
<keyword evidence="2 6" id="KW-0808">Transferase</keyword>
<dbReference type="GO" id="GO:0005737">
    <property type="term" value="C:cytoplasm"/>
    <property type="evidence" value="ECO:0007669"/>
    <property type="project" value="UniProtKB-SubCell"/>
</dbReference>
<dbReference type="OrthoDB" id="9802453at2"/>